<organism evidence="1 2">
    <name type="scientific">Lacticaseibacillus mingshuiensis</name>
    <dbReference type="NCBI Taxonomy" id="2799574"/>
    <lineage>
        <taxon>Bacteria</taxon>
        <taxon>Bacillati</taxon>
        <taxon>Bacillota</taxon>
        <taxon>Bacilli</taxon>
        <taxon>Lactobacillales</taxon>
        <taxon>Lactobacillaceae</taxon>
        <taxon>Lacticaseibacillus</taxon>
    </lineage>
</organism>
<gene>
    <name evidence="1" type="ORF">ACFQ4P_10085</name>
</gene>
<comment type="caution">
    <text evidence="1">The sequence shown here is derived from an EMBL/GenBank/DDBJ whole genome shotgun (WGS) entry which is preliminary data.</text>
</comment>
<dbReference type="RefSeq" id="WP_125697322.1">
    <property type="nucleotide sequence ID" value="NZ_BOLQ01000022.1"/>
</dbReference>
<evidence type="ECO:0000313" key="1">
    <source>
        <dbReference type="EMBL" id="MFD1430596.1"/>
    </source>
</evidence>
<evidence type="ECO:0000313" key="2">
    <source>
        <dbReference type="Proteomes" id="UP001597196"/>
    </source>
</evidence>
<name>A0ABW4CKZ9_9LACO</name>
<dbReference type="Proteomes" id="UP001597196">
    <property type="component" value="Unassembled WGS sequence"/>
</dbReference>
<protein>
    <recommendedName>
        <fullName evidence="3">DNA-binding protein</fullName>
    </recommendedName>
</protein>
<reference evidence="2" key="1">
    <citation type="journal article" date="2019" name="Int. J. Syst. Evol. Microbiol.">
        <title>The Global Catalogue of Microorganisms (GCM) 10K type strain sequencing project: providing services to taxonomists for standard genome sequencing and annotation.</title>
        <authorList>
            <consortium name="The Broad Institute Genomics Platform"/>
            <consortium name="The Broad Institute Genome Sequencing Center for Infectious Disease"/>
            <person name="Wu L."/>
            <person name="Ma J."/>
        </authorList>
    </citation>
    <scope>NUCLEOTIDE SEQUENCE [LARGE SCALE GENOMIC DNA]</scope>
    <source>
        <strain evidence="2">CCM 8980</strain>
    </source>
</reference>
<dbReference type="EMBL" id="JBHTOC010000014">
    <property type="protein sequence ID" value="MFD1430596.1"/>
    <property type="molecule type" value="Genomic_DNA"/>
</dbReference>
<proteinExistence type="predicted"/>
<accession>A0ABW4CKZ9</accession>
<sequence length="96" mass="11112">MDIVTTANYEFTKELAKLVAEQLRPELPKLVKEAVRELVPQKGMTRAEASKMLRISEGDNLSAILDDPSFPSYPNGTQRRYWPRAVDEYMTTHNWR</sequence>
<evidence type="ECO:0008006" key="3">
    <source>
        <dbReference type="Google" id="ProtNLM"/>
    </source>
</evidence>
<keyword evidence="2" id="KW-1185">Reference proteome</keyword>